<protein>
    <submittedName>
        <fullName evidence="1">Aminotransferase class IV</fullName>
    </submittedName>
</protein>
<proteinExistence type="predicted"/>
<dbReference type="SUPFAM" id="SSF56752">
    <property type="entry name" value="D-aminoacid aminotransferase-like PLP-dependent enzymes"/>
    <property type="match status" value="1"/>
</dbReference>
<dbReference type="RefSeq" id="WP_380080388.1">
    <property type="nucleotide sequence ID" value="NZ_JBHSGO010000217.1"/>
</dbReference>
<keyword evidence="1" id="KW-0808">Transferase</keyword>
<dbReference type="Pfam" id="PF01063">
    <property type="entry name" value="Aminotran_4"/>
    <property type="match status" value="1"/>
</dbReference>
<sequence>MNNLIETICLVDGNVQRLNYHLMRMMRSIGKSCDLPDLDTLCPKHLRKGRTKCRVQYNMDGINEIQFSSYSPKQITSLKIVEVADSFDYHLKYADRSNLNNLTFSLSPNQDVIIIKNGYVTDASYANLIFQKGDKLYTSDTPLLHGTARQYLLDKGTIEECKITEDMIMSFDKVSLINAMLYPNEVSIQINSQNIIGSSKE</sequence>
<dbReference type="InterPro" id="IPR001544">
    <property type="entry name" value="Aminotrans_IV"/>
</dbReference>
<dbReference type="GO" id="GO:0008483">
    <property type="term" value="F:transaminase activity"/>
    <property type="evidence" value="ECO:0007669"/>
    <property type="project" value="UniProtKB-KW"/>
</dbReference>
<dbReference type="InterPro" id="IPR036038">
    <property type="entry name" value="Aminotransferase-like"/>
</dbReference>
<dbReference type="Gene3D" id="3.30.470.10">
    <property type="match status" value="1"/>
</dbReference>
<name>A0ABV9K9I3_9PORP</name>
<dbReference type="InterPro" id="IPR043131">
    <property type="entry name" value="BCAT-like_N"/>
</dbReference>
<dbReference type="InterPro" id="IPR043132">
    <property type="entry name" value="BCAT-like_C"/>
</dbReference>
<gene>
    <name evidence="1" type="ORF">ACFO3G_09780</name>
</gene>
<evidence type="ECO:0000313" key="2">
    <source>
        <dbReference type="Proteomes" id="UP001596020"/>
    </source>
</evidence>
<accession>A0ABV9K9I3</accession>
<organism evidence="1 2">
    <name type="scientific">Falsiporphyromonas endometrii</name>
    <dbReference type="NCBI Taxonomy" id="1387297"/>
    <lineage>
        <taxon>Bacteria</taxon>
        <taxon>Pseudomonadati</taxon>
        <taxon>Bacteroidota</taxon>
        <taxon>Bacteroidia</taxon>
        <taxon>Bacteroidales</taxon>
        <taxon>Porphyromonadaceae</taxon>
        <taxon>Falsiporphyromonas</taxon>
    </lineage>
</organism>
<keyword evidence="2" id="KW-1185">Reference proteome</keyword>
<evidence type="ECO:0000313" key="1">
    <source>
        <dbReference type="EMBL" id="MFC4666882.1"/>
    </source>
</evidence>
<keyword evidence="1" id="KW-0032">Aminotransferase</keyword>
<dbReference type="Gene3D" id="3.20.10.10">
    <property type="entry name" value="D-amino Acid Aminotransferase, subunit A, domain 2"/>
    <property type="match status" value="1"/>
</dbReference>
<dbReference type="EMBL" id="JBHSGO010000217">
    <property type="protein sequence ID" value="MFC4666882.1"/>
    <property type="molecule type" value="Genomic_DNA"/>
</dbReference>
<reference evidence="2" key="1">
    <citation type="journal article" date="2019" name="Int. J. Syst. Evol. Microbiol.">
        <title>The Global Catalogue of Microorganisms (GCM) 10K type strain sequencing project: providing services to taxonomists for standard genome sequencing and annotation.</title>
        <authorList>
            <consortium name="The Broad Institute Genomics Platform"/>
            <consortium name="The Broad Institute Genome Sequencing Center for Infectious Disease"/>
            <person name="Wu L."/>
            <person name="Ma J."/>
        </authorList>
    </citation>
    <scope>NUCLEOTIDE SEQUENCE [LARGE SCALE GENOMIC DNA]</scope>
    <source>
        <strain evidence="2">CGMCC 4.7357</strain>
    </source>
</reference>
<dbReference type="Proteomes" id="UP001596020">
    <property type="component" value="Unassembled WGS sequence"/>
</dbReference>
<comment type="caution">
    <text evidence="1">The sequence shown here is derived from an EMBL/GenBank/DDBJ whole genome shotgun (WGS) entry which is preliminary data.</text>
</comment>